<dbReference type="FunCoup" id="A0A5N4AXV8">
    <property type="interactions" value="61"/>
</dbReference>
<accession>A0A5N4AXV8</accession>
<proteinExistence type="predicted"/>
<feature type="domain" description="Single" evidence="3">
    <location>
        <begin position="24"/>
        <end position="89"/>
    </location>
</feature>
<sequence length="92" mass="10095">MCLIVHGWTAREQVEMDPNDPDVCVHETIGRFRVGESKSLHPKQCIRATCERGMVSKAGCGTVLTKPPCHVGSTDLSKPYPDCCPKVICPKN</sequence>
<comment type="caution">
    <text evidence="4">The sequence shown here is derived from an EMBL/GenBank/DDBJ whole genome shotgun (WGS) entry which is preliminary data.</text>
</comment>
<keyword evidence="2" id="KW-0964">Secreted</keyword>
<reference evidence="4 5" key="1">
    <citation type="journal article" date="2018" name="Elife">
        <title>Firefly genomes illuminate parallel origins of bioluminescence in beetles.</title>
        <authorList>
            <person name="Fallon T.R."/>
            <person name="Lower S.E."/>
            <person name="Chang C.H."/>
            <person name="Bessho-Uehara M."/>
            <person name="Martin G.J."/>
            <person name="Bewick A.J."/>
            <person name="Behringer M."/>
            <person name="Debat H.J."/>
            <person name="Wong I."/>
            <person name="Day J.C."/>
            <person name="Suvorov A."/>
            <person name="Silva C.J."/>
            <person name="Stanger-Hall K.F."/>
            <person name="Hall D.W."/>
            <person name="Schmitz R.J."/>
            <person name="Nelson D.R."/>
            <person name="Lewis S.M."/>
            <person name="Shigenobu S."/>
            <person name="Bybee S.M."/>
            <person name="Larracuente A.M."/>
            <person name="Oba Y."/>
            <person name="Weng J.K."/>
        </authorList>
    </citation>
    <scope>NUCLEOTIDE SEQUENCE [LARGE SCALE GENOMIC DNA]</scope>
    <source>
        <strain evidence="4">1611_PpyrPB1</strain>
        <tissue evidence="4">Whole body</tissue>
    </source>
</reference>
<evidence type="ECO:0000256" key="1">
    <source>
        <dbReference type="ARBA" id="ARBA00004613"/>
    </source>
</evidence>
<dbReference type="InterPro" id="IPR029277">
    <property type="entry name" value="SVWC_dom"/>
</dbReference>
<keyword evidence="5" id="KW-1185">Reference proteome</keyword>
<name>A0A5N4AXV8_PHOPY</name>
<organism evidence="4 5">
    <name type="scientific">Photinus pyralis</name>
    <name type="common">Common eastern firefly</name>
    <name type="synonym">Lampyris pyralis</name>
    <dbReference type="NCBI Taxonomy" id="7054"/>
    <lineage>
        <taxon>Eukaryota</taxon>
        <taxon>Metazoa</taxon>
        <taxon>Ecdysozoa</taxon>
        <taxon>Arthropoda</taxon>
        <taxon>Hexapoda</taxon>
        <taxon>Insecta</taxon>
        <taxon>Pterygota</taxon>
        <taxon>Neoptera</taxon>
        <taxon>Endopterygota</taxon>
        <taxon>Coleoptera</taxon>
        <taxon>Polyphaga</taxon>
        <taxon>Elateriformia</taxon>
        <taxon>Elateroidea</taxon>
        <taxon>Lampyridae</taxon>
        <taxon>Lampyrinae</taxon>
        <taxon>Photinus</taxon>
    </lineage>
</organism>
<evidence type="ECO:0000313" key="5">
    <source>
        <dbReference type="Proteomes" id="UP000327044"/>
    </source>
</evidence>
<evidence type="ECO:0000313" key="4">
    <source>
        <dbReference type="EMBL" id="KAB0802174.1"/>
    </source>
</evidence>
<comment type="subcellular location">
    <subcellularLocation>
        <location evidence="1">Secreted</location>
    </subcellularLocation>
</comment>
<dbReference type="PANTHER" id="PTHR39957">
    <property type="entry name" value="AT09846P1-RELATED"/>
    <property type="match status" value="1"/>
</dbReference>
<dbReference type="GO" id="GO:0005576">
    <property type="term" value="C:extracellular region"/>
    <property type="evidence" value="ECO:0007669"/>
    <property type="project" value="UniProtKB-SubCell"/>
</dbReference>
<dbReference type="EMBL" id="VVIM01000002">
    <property type="protein sequence ID" value="KAB0802174.1"/>
    <property type="molecule type" value="Genomic_DNA"/>
</dbReference>
<protein>
    <recommendedName>
        <fullName evidence="3">Single domain-containing protein</fullName>
    </recommendedName>
</protein>
<dbReference type="Pfam" id="PF15430">
    <property type="entry name" value="SVWC"/>
    <property type="match status" value="1"/>
</dbReference>
<evidence type="ECO:0000259" key="3">
    <source>
        <dbReference type="SMART" id="SM01318"/>
    </source>
</evidence>
<dbReference type="AlphaFoldDB" id="A0A5N4AXV8"/>
<dbReference type="SMART" id="SM01318">
    <property type="entry name" value="SVWC"/>
    <property type="match status" value="1"/>
</dbReference>
<dbReference type="PANTHER" id="PTHR39957:SF1">
    <property type="entry name" value="AT09846P1-RELATED"/>
    <property type="match status" value="1"/>
</dbReference>
<dbReference type="InterPro" id="IPR053308">
    <property type="entry name" value="Vago-like"/>
</dbReference>
<dbReference type="InParanoid" id="A0A5N4AXV8"/>
<gene>
    <name evidence="4" type="ORF">PPYR_04360</name>
</gene>
<evidence type="ECO:0000256" key="2">
    <source>
        <dbReference type="ARBA" id="ARBA00022525"/>
    </source>
</evidence>
<dbReference type="Proteomes" id="UP000327044">
    <property type="component" value="Unassembled WGS sequence"/>
</dbReference>